<proteinExistence type="predicted"/>
<evidence type="ECO:0000313" key="4">
    <source>
        <dbReference type="Proteomes" id="UP000310032"/>
    </source>
</evidence>
<organism evidence="1 3">
    <name type="scientific">Parabacteroides distasonis</name>
    <dbReference type="NCBI Taxonomy" id="823"/>
    <lineage>
        <taxon>Bacteria</taxon>
        <taxon>Pseudomonadati</taxon>
        <taxon>Bacteroidota</taxon>
        <taxon>Bacteroidia</taxon>
        <taxon>Bacteroidales</taxon>
        <taxon>Tannerellaceae</taxon>
        <taxon>Parabacteroides</taxon>
    </lineage>
</organism>
<dbReference type="EMBL" id="SRYM01000100">
    <property type="protein sequence ID" value="TGY52731.1"/>
    <property type="molecule type" value="Genomic_DNA"/>
</dbReference>
<sequence length="103" mass="11870">MIKMDTVNSLSPDFKNVGTILEGMDNAIVTFSVNKEGKLCKVVTFFSNEDTQFDAITVGNSKIIKDCRNFLGYRHFLYKVKEMVVKRLDFNWNTIFISTKDDE</sequence>
<dbReference type="EMBL" id="RAYI01000018">
    <property type="protein sequence ID" value="RLT73317.1"/>
    <property type="molecule type" value="Genomic_DNA"/>
</dbReference>
<evidence type="ECO:0000313" key="1">
    <source>
        <dbReference type="EMBL" id="RLT73317.1"/>
    </source>
</evidence>
<comment type="caution">
    <text evidence="1">The sequence shown here is derived from an EMBL/GenBank/DDBJ whole genome shotgun (WGS) entry which is preliminary data.</text>
</comment>
<gene>
    <name evidence="1" type="ORF">D7V78_10490</name>
    <name evidence="2" type="ORF">E5342_18640</name>
</gene>
<accession>A0A3L7ZQX4</accession>
<reference evidence="1 3" key="1">
    <citation type="submission" date="2018-09" db="EMBL/GenBank/DDBJ databases">
        <title>Murine metabolic-syndrome-specific gut microbial biobank.</title>
        <authorList>
            <person name="Liu C."/>
        </authorList>
    </citation>
    <scope>NUCLEOTIDE SEQUENCE [LARGE SCALE GENOMIC DNA]</scope>
    <source>
        <strain evidence="1 3">8-P5</strain>
    </source>
</reference>
<name>A0A3L7ZQX4_PARDI</name>
<dbReference type="Proteomes" id="UP000278164">
    <property type="component" value="Unassembled WGS sequence"/>
</dbReference>
<evidence type="ECO:0000313" key="3">
    <source>
        <dbReference type="Proteomes" id="UP000278164"/>
    </source>
</evidence>
<dbReference type="RefSeq" id="WP_121736174.1">
    <property type="nucleotide sequence ID" value="NZ_QXXG01000041.1"/>
</dbReference>
<dbReference type="AlphaFoldDB" id="A0A3L7ZQX4"/>
<protein>
    <submittedName>
        <fullName evidence="1">Uncharacterized protein</fullName>
    </submittedName>
</protein>
<dbReference type="Proteomes" id="UP000310032">
    <property type="component" value="Unassembled WGS sequence"/>
</dbReference>
<reference evidence="2 4" key="2">
    <citation type="submission" date="2019-04" db="EMBL/GenBank/DDBJ databases">
        <title>Microbes associate with the intestines of laboratory mice.</title>
        <authorList>
            <person name="Navarre W."/>
            <person name="Wong E."/>
            <person name="Huang K."/>
            <person name="Tropini C."/>
            <person name="Ng K."/>
            <person name="Yu B."/>
        </authorList>
    </citation>
    <scope>NUCLEOTIDE SEQUENCE [LARGE SCALE GENOMIC DNA]</scope>
    <source>
        <strain evidence="2 4">NM39_I3</strain>
    </source>
</reference>
<evidence type="ECO:0000313" key="2">
    <source>
        <dbReference type="EMBL" id="TGY52731.1"/>
    </source>
</evidence>